<proteinExistence type="predicted"/>
<feature type="active site" description="Charge relay system" evidence="1">
    <location>
        <position position="237"/>
    </location>
</feature>
<dbReference type="AlphaFoldDB" id="A0A2M8QGR1"/>
<evidence type="ECO:0000256" key="2">
    <source>
        <dbReference type="PIRSR" id="PIRSR017388-2"/>
    </source>
</evidence>
<feature type="binding site" evidence="2">
    <location>
        <position position="34"/>
    </location>
    <ligand>
        <name>substrate</name>
    </ligand>
</feature>
<dbReference type="SUPFAM" id="SSF53474">
    <property type="entry name" value="alpha/beta-Hydrolases"/>
    <property type="match status" value="1"/>
</dbReference>
<feature type="binding site" evidence="2">
    <location>
        <position position="103"/>
    </location>
    <ligand>
        <name>substrate</name>
    </ligand>
</feature>
<evidence type="ECO:0000313" key="4">
    <source>
        <dbReference type="EMBL" id="PJF48958.1"/>
    </source>
</evidence>
<dbReference type="Pfam" id="PF12146">
    <property type="entry name" value="Hydrolase_4"/>
    <property type="match status" value="1"/>
</dbReference>
<evidence type="ECO:0000259" key="3">
    <source>
        <dbReference type="Pfam" id="PF12146"/>
    </source>
</evidence>
<evidence type="ECO:0000313" key="5">
    <source>
        <dbReference type="Proteomes" id="UP000230790"/>
    </source>
</evidence>
<name>A0A2M8QGR1_9CHLR</name>
<reference evidence="4 5" key="1">
    <citation type="submission" date="2017-11" db="EMBL/GenBank/DDBJ databases">
        <title>Evolution of Phototrophy in the Chloroflexi Phylum Driven by Horizontal Gene Transfer.</title>
        <authorList>
            <person name="Ward L.M."/>
            <person name="Hemp J."/>
            <person name="Shih P.M."/>
            <person name="Mcglynn S.E."/>
            <person name="Fischer W."/>
        </authorList>
    </citation>
    <scope>NUCLEOTIDE SEQUENCE [LARGE SCALE GENOMIC DNA]</scope>
    <source>
        <strain evidence="4">JP3_7</strain>
    </source>
</reference>
<accession>A0A2M8QGR1</accession>
<feature type="active site" description="Nucleophile" evidence="1">
    <location>
        <position position="102"/>
    </location>
</feature>
<dbReference type="Gene3D" id="3.40.50.1820">
    <property type="entry name" value="alpha/beta hydrolase"/>
    <property type="match status" value="1"/>
</dbReference>
<organism evidence="4 5">
    <name type="scientific">Candidatus Thermofonsia Clade 3 bacterium</name>
    <dbReference type="NCBI Taxonomy" id="2364212"/>
    <lineage>
        <taxon>Bacteria</taxon>
        <taxon>Bacillati</taxon>
        <taxon>Chloroflexota</taxon>
        <taxon>Candidatus Thermofontia</taxon>
        <taxon>Candidatus Thermofonsia Clade 3</taxon>
    </lineage>
</organism>
<gene>
    <name evidence="4" type="ORF">CUN48_00955</name>
</gene>
<comment type="caution">
    <text evidence="4">The sequence shown here is derived from an EMBL/GenBank/DDBJ whole genome shotgun (WGS) entry which is preliminary data.</text>
</comment>
<dbReference type="PIRSF" id="PIRSF017388">
    <property type="entry name" value="Esterase_lipase"/>
    <property type="match status" value="1"/>
</dbReference>
<feature type="active site" description="Charge relay system" evidence="1">
    <location>
        <position position="267"/>
    </location>
</feature>
<sequence>MDLKIPDDVRQSQRAFSFVGGQHADVGVLCLHGFTGSPAEMRPLGEYLAERGYTVEGPLLPKHGGMPHELKGATWRSWVACARDALNALADRCPHIFIAGLSMGGLIALHLAASECYRTTCNGHPSPLRGIIVMAAPMMLNDPRTRFVRFARYFVPYYYPLKGANFNDPNFRASLHQRLGLNSDELNLDDPRVQKQIVQSVRIPVGAIHELLELNRLVMRELPRVTTPALFIQGRKDQVIAPDSAEVIASRVGSKDKRVVWRDKSGHALPLEPDAPEMFETIAAFISEHSAE</sequence>
<dbReference type="InterPro" id="IPR029058">
    <property type="entry name" value="AB_hydrolase_fold"/>
</dbReference>
<dbReference type="InterPro" id="IPR051044">
    <property type="entry name" value="MAG_DAG_Lipase"/>
</dbReference>
<dbReference type="EMBL" id="PGTN01000003">
    <property type="protein sequence ID" value="PJF48958.1"/>
    <property type="molecule type" value="Genomic_DNA"/>
</dbReference>
<evidence type="ECO:0000256" key="1">
    <source>
        <dbReference type="PIRSR" id="PIRSR017388-1"/>
    </source>
</evidence>
<dbReference type="InterPro" id="IPR012354">
    <property type="entry name" value="Esterase_lipase"/>
</dbReference>
<dbReference type="Proteomes" id="UP000230790">
    <property type="component" value="Unassembled WGS sequence"/>
</dbReference>
<dbReference type="InterPro" id="IPR022742">
    <property type="entry name" value="Hydrolase_4"/>
</dbReference>
<dbReference type="PANTHER" id="PTHR11614">
    <property type="entry name" value="PHOSPHOLIPASE-RELATED"/>
    <property type="match status" value="1"/>
</dbReference>
<feature type="domain" description="Serine aminopeptidase S33" evidence="3">
    <location>
        <begin position="26"/>
        <end position="274"/>
    </location>
</feature>
<protein>
    <recommendedName>
        <fullName evidence="3">Serine aminopeptidase S33 domain-containing protein</fullName>
    </recommendedName>
</protein>
<dbReference type="GO" id="GO:0052689">
    <property type="term" value="F:carboxylic ester hydrolase activity"/>
    <property type="evidence" value="ECO:0007669"/>
    <property type="project" value="InterPro"/>
</dbReference>